<evidence type="ECO:0000259" key="9">
    <source>
        <dbReference type="Pfam" id="PF23598"/>
    </source>
</evidence>
<comment type="caution">
    <text evidence="10">The sequence shown here is derived from an EMBL/GenBank/DDBJ whole genome shotgun (WGS) entry which is preliminary data.</text>
</comment>
<dbReference type="Gene3D" id="3.40.50.300">
    <property type="entry name" value="P-loop containing nucleotide triphosphate hydrolases"/>
    <property type="match status" value="1"/>
</dbReference>
<gene>
    <name evidence="10" type="ORF">LUZ62_021107</name>
</gene>
<dbReference type="GO" id="GO:0042742">
    <property type="term" value="P:defense response to bacterium"/>
    <property type="evidence" value="ECO:0007669"/>
    <property type="project" value="UniProtKB-ARBA"/>
</dbReference>
<evidence type="ECO:0000256" key="4">
    <source>
        <dbReference type="ARBA" id="ARBA00022741"/>
    </source>
</evidence>
<keyword evidence="4" id="KW-0547">Nucleotide-binding</keyword>
<evidence type="ECO:0000256" key="2">
    <source>
        <dbReference type="ARBA" id="ARBA00022614"/>
    </source>
</evidence>
<evidence type="ECO:0000313" key="10">
    <source>
        <dbReference type="EMBL" id="KAJ4808541.1"/>
    </source>
</evidence>
<feature type="domain" description="NB-ARC" evidence="6">
    <location>
        <begin position="198"/>
        <end position="352"/>
    </location>
</feature>
<dbReference type="InterPro" id="IPR002182">
    <property type="entry name" value="NB-ARC"/>
</dbReference>
<feature type="domain" description="Disease resistance N-terminal" evidence="7">
    <location>
        <begin position="5"/>
        <end position="88"/>
    </location>
</feature>
<dbReference type="Pfam" id="PF23559">
    <property type="entry name" value="WHD_DRP"/>
    <property type="match status" value="1"/>
</dbReference>
<name>A0AAV8GZ96_9POAL</name>
<evidence type="ECO:0000256" key="1">
    <source>
        <dbReference type="ARBA" id="ARBA00008894"/>
    </source>
</evidence>
<dbReference type="PRINTS" id="PR00364">
    <property type="entry name" value="DISEASERSIST"/>
</dbReference>
<feature type="domain" description="Disease resistance protein winged helix" evidence="8">
    <location>
        <begin position="440"/>
        <end position="510"/>
    </location>
</feature>
<dbReference type="InterPro" id="IPR058922">
    <property type="entry name" value="WHD_DRP"/>
</dbReference>
<evidence type="ECO:0000259" key="8">
    <source>
        <dbReference type="Pfam" id="PF23559"/>
    </source>
</evidence>
<dbReference type="InterPro" id="IPR036388">
    <property type="entry name" value="WH-like_DNA-bd_sf"/>
</dbReference>
<dbReference type="Pfam" id="PF18052">
    <property type="entry name" value="Rx_N"/>
    <property type="match status" value="1"/>
</dbReference>
<dbReference type="SUPFAM" id="SSF52058">
    <property type="entry name" value="L domain-like"/>
    <property type="match status" value="1"/>
</dbReference>
<dbReference type="CDD" id="cd14798">
    <property type="entry name" value="RX-CC_like"/>
    <property type="match status" value="1"/>
</dbReference>
<keyword evidence="5" id="KW-0611">Plant defense</keyword>
<dbReference type="Proteomes" id="UP001140206">
    <property type="component" value="Chromosome 1"/>
</dbReference>
<dbReference type="AlphaFoldDB" id="A0AAV8GZ96"/>
<feature type="domain" description="Disease resistance R13L4/SHOC-2-like LRR" evidence="9">
    <location>
        <begin position="560"/>
        <end position="859"/>
    </location>
</feature>
<dbReference type="Gene3D" id="1.10.10.10">
    <property type="entry name" value="Winged helix-like DNA-binding domain superfamily/Winged helix DNA-binding domain"/>
    <property type="match status" value="1"/>
</dbReference>
<evidence type="ECO:0000313" key="11">
    <source>
        <dbReference type="Proteomes" id="UP001140206"/>
    </source>
</evidence>
<evidence type="ECO:0000259" key="7">
    <source>
        <dbReference type="Pfam" id="PF18052"/>
    </source>
</evidence>
<dbReference type="PANTHER" id="PTHR23155">
    <property type="entry name" value="DISEASE RESISTANCE PROTEIN RP"/>
    <property type="match status" value="1"/>
</dbReference>
<dbReference type="InterPro" id="IPR044974">
    <property type="entry name" value="Disease_R_plants"/>
</dbReference>
<dbReference type="PANTHER" id="PTHR23155:SF1185">
    <property type="entry name" value="DISEASE RESISTANCE RPP8-LIKE PROTEIN 3-RELATED"/>
    <property type="match status" value="1"/>
</dbReference>
<keyword evidence="11" id="KW-1185">Reference proteome</keyword>
<dbReference type="Pfam" id="PF23598">
    <property type="entry name" value="LRR_14"/>
    <property type="match status" value="1"/>
</dbReference>
<evidence type="ECO:0000259" key="6">
    <source>
        <dbReference type="Pfam" id="PF00931"/>
    </source>
</evidence>
<dbReference type="InterPro" id="IPR027417">
    <property type="entry name" value="P-loop_NTPase"/>
</dbReference>
<dbReference type="Pfam" id="PF00931">
    <property type="entry name" value="NB-ARC"/>
    <property type="match status" value="1"/>
</dbReference>
<dbReference type="SUPFAM" id="SSF52540">
    <property type="entry name" value="P-loop containing nucleoside triphosphate hydrolases"/>
    <property type="match status" value="1"/>
</dbReference>
<proteinExistence type="inferred from homology"/>
<dbReference type="InterPro" id="IPR055414">
    <property type="entry name" value="LRR_R13L4/SHOC2-like"/>
</dbReference>
<dbReference type="FunFam" id="1.10.10.10:FF:000322">
    <property type="entry name" value="Probable disease resistance protein At1g63360"/>
    <property type="match status" value="1"/>
</dbReference>
<dbReference type="InterPro" id="IPR032675">
    <property type="entry name" value="LRR_dom_sf"/>
</dbReference>
<dbReference type="GO" id="GO:0009626">
    <property type="term" value="P:plant-type hypersensitive response"/>
    <property type="evidence" value="ECO:0007669"/>
    <property type="project" value="UniProtKB-ARBA"/>
</dbReference>
<protein>
    <submittedName>
        <fullName evidence="10">Nbs-lrr resistance protein</fullName>
    </submittedName>
</protein>
<dbReference type="GO" id="GO:0002758">
    <property type="term" value="P:innate immune response-activating signaling pathway"/>
    <property type="evidence" value="ECO:0007669"/>
    <property type="project" value="UniProtKB-ARBA"/>
</dbReference>
<sequence>MEAAVMQFVVGKLGNMISNEAQLLVGVKDKVEWVHTKLMELRCYLRDADSNRITSALAENWINQLRDVVYRMEDAVDTFHLELEDECKKVPNSLDKSWFLNPMRVPGLHKLGKELDKIKREFEEILKSKNDYRIDPLQDQDIGSGAFDLSKRREVYQDVDETEVVGLNAAKKDILDLLLIHDETSTLPLKRKRDQETSKRTVITIVGPGGLGKTTLAHMVYRRAKASCGFDFHMMLSVSQQFSRIDLLRKMLRELDNSKLESCKDDVSDLIVKLKELLSSRRYLIILDDVWDTKVWEQLKDAFPDVQNASRVLMTSRDEKVAKSADHPKMSYKLKFLDDDESLELLLKKARQYQKSSERCPDDLREIAIHLSQKCKGLPLALIVLGGILSLEEQTHSAWERVQRTMDWPEEGIDCMNVLNMSYDYMPYDVKQCFLYLASFPEDHEIRANRLIKIWIAEGFIPQKENKTMEEKAEDYLELLFQRCMVQEVVRSPNGLIKYFKVHDLIRELALKLAREKKFHTVFSKAKGVHQSDSAYRRVLLESCGTQFMNYIDKMSQKTHSLIWFGQANNLSKFAEFRLLTVVEIVNVKMSRTTELKGIDRLIHLKYLGFKDCQYISIDCRCLSGRMKNLETLDLRSIEMIGWDLPNIWTIGTLRHVHVGVHGAIRKLPLKANLSNLQTLKWLETTACRRSQFPNLDNLLKLGLTTLGDNDPKWDGVPHLLKNLPNLVSLHIRANMLTYNDVYIPEKIIYPRELPNYCNLKTLVLQGGWSQGVTLEERWLPPHLVKLKLEESRLWEDPMPELGKLKSLNKLELHGSVYIGEQMNCPEGFPALQTLVLKVERVKVLTVGNGVMPKLKYFKKFGYNLRLSMPRELKHFERYNVLPS</sequence>
<dbReference type="InterPro" id="IPR042197">
    <property type="entry name" value="Apaf_helical"/>
</dbReference>
<dbReference type="EMBL" id="JAMFTS010000001">
    <property type="protein sequence ID" value="KAJ4808541.1"/>
    <property type="molecule type" value="Genomic_DNA"/>
</dbReference>
<dbReference type="Gene3D" id="1.20.5.4130">
    <property type="match status" value="1"/>
</dbReference>
<dbReference type="InterPro" id="IPR038005">
    <property type="entry name" value="RX-like_CC"/>
</dbReference>
<dbReference type="InterPro" id="IPR041118">
    <property type="entry name" value="Rx_N"/>
</dbReference>
<dbReference type="Gene3D" id="3.80.10.10">
    <property type="entry name" value="Ribonuclease Inhibitor"/>
    <property type="match status" value="2"/>
</dbReference>
<evidence type="ECO:0000256" key="3">
    <source>
        <dbReference type="ARBA" id="ARBA00022737"/>
    </source>
</evidence>
<dbReference type="Gene3D" id="1.10.8.430">
    <property type="entry name" value="Helical domain of apoptotic protease-activating factors"/>
    <property type="match status" value="1"/>
</dbReference>
<keyword evidence="3" id="KW-0677">Repeat</keyword>
<accession>A0AAV8GZ96</accession>
<keyword evidence="2" id="KW-0433">Leucine-rich repeat</keyword>
<organism evidence="10 11">
    <name type="scientific">Rhynchospora pubera</name>
    <dbReference type="NCBI Taxonomy" id="906938"/>
    <lineage>
        <taxon>Eukaryota</taxon>
        <taxon>Viridiplantae</taxon>
        <taxon>Streptophyta</taxon>
        <taxon>Embryophyta</taxon>
        <taxon>Tracheophyta</taxon>
        <taxon>Spermatophyta</taxon>
        <taxon>Magnoliopsida</taxon>
        <taxon>Liliopsida</taxon>
        <taxon>Poales</taxon>
        <taxon>Cyperaceae</taxon>
        <taxon>Cyperoideae</taxon>
        <taxon>Rhynchosporeae</taxon>
        <taxon>Rhynchospora</taxon>
    </lineage>
</organism>
<evidence type="ECO:0000256" key="5">
    <source>
        <dbReference type="ARBA" id="ARBA00022821"/>
    </source>
</evidence>
<dbReference type="GO" id="GO:0043531">
    <property type="term" value="F:ADP binding"/>
    <property type="evidence" value="ECO:0007669"/>
    <property type="project" value="InterPro"/>
</dbReference>
<reference evidence="10" key="1">
    <citation type="submission" date="2022-08" db="EMBL/GenBank/DDBJ databases">
        <authorList>
            <person name="Marques A."/>
        </authorList>
    </citation>
    <scope>NUCLEOTIDE SEQUENCE</scope>
    <source>
        <strain evidence="10">RhyPub2mFocal</strain>
        <tissue evidence="10">Leaves</tissue>
    </source>
</reference>
<comment type="similarity">
    <text evidence="1">Belongs to the disease resistance NB-LRR family.</text>
</comment>